<proteinExistence type="predicted"/>
<dbReference type="EMBL" id="GGEC01076197">
    <property type="protein sequence ID" value="MBX56681.1"/>
    <property type="molecule type" value="Transcribed_RNA"/>
</dbReference>
<name>A0A2P2PPR0_RHIMU</name>
<keyword evidence="1" id="KW-1133">Transmembrane helix</keyword>
<reference evidence="2" key="1">
    <citation type="submission" date="2018-02" db="EMBL/GenBank/DDBJ databases">
        <title>Rhizophora mucronata_Transcriptome.</title>
        <authorList>
            <person name="Meera S.P."/>
            <person name="Sreeshan A."/>
            <person name="Augustine A."/>
        </authorList>
    </citation>
    <scope>NUCLEOTIDE SEQUENCE</scope>
    <source>
        <tissue evidence="2">Leaf</tissue>
    </source>
</reference>
<keyword evidence="1" id="KW-0472">Membrane</keyword>
<accession>A0A2P2PPR0</accession>
<feature type="transmembrane region" description="Helical" evidence="1">
    <location>
        <begin position="44"/>
        <end position="61"/>
    </location>
</feature>
<sequence>MLQAFLLEYAIWSLIFWVSMSQGNSVLVSILWLLSISVHAQEKVSVYISLFPILSLLWLKFDFL</sequence>
<keyword evidence="1" id="KW-0812">Transmembrane</keyword>
<dbReference type="AlphaFoldDB" id="A0A2P2PPR0"/>
<evidence type="ECO:0000313" key="2">
    <source>
        <dbReference type="EMBL" id="MBX56681.1"/>
    </source>
</evidence>
<feature type="transmembrane region" description="Helical" evidence="1">
    <location>
        <begin position="12"/>
        <end position="32"/>
    </location>
</feature>
<organism evidence="2">
    <name type="scientific">Rhizophora mucronata</name>
    <name type="common">Asiatic mangrove</name>
    <dbReference type="NCBI Taxonomy" id="61149"/>
    <lineage>
        <taxon>Eukaryota</taxon>
        <taxon>Viridiplantae</taxon>
        <taxon>Streptophyta</taxon>
        <taxon>Embryophyta</taxon>
        <taxon>Tracheophyta</taxon>
        <taxon>Spermatophyta</taxon>
        <taxon>Magnoliopsida</taxon>
        <taxon>eudicotyledons</taxon>
        <taxon>Gunneridae</taxon>
        <taxon>Pentapetalae</taxon>
        <taxon>rosids</taxon>
        <taxon>fabids</taxon>
        <taxon>Malpighiales</taxon>
        <taxon>Rhizophoraceae</taxon>
        <taxon>Rhizophora</taxon>
    </lineage>
</organism>
<evidence type="ECO:0000256" key="1">
    <source>
        <dbReference type="SAM" id="Phobius"/>
    </source>
</evidence>
<protein>
    <submittedName>
        <fullName evidence="2">Uncharacterized protein</fullName>
    </submittedName>
</protein>